<feature type="transmembrane region" description="Helical" evidence="1">
    <location>
        <begin position="15"/>
        <end position="32"/>
    </location>
</feature>
<keyword evidence="1" id="KW-0812">Transmembrane</keyword>
<gene>
    <name evidence="2" type="ORF">LX16_2201</name>
</gene>
<name>A0A562V0P6_9ACTN</name>
<dbReference type="AlphaFoldDB" id="A0A562V0P6"/>
<evidence type="ECO:0000256" key="1">
    <source>
        <dbReference type="SAM" id="Phobius"/>
    </source>
</evidence>
<keyword evidence="1" id="KW-1133">Transmembrane helix</keyword>
<feature type="transmembrane region" description="Helical" evidence="1">
    <location>
        <begin position="100"/>
        <end position="118"/>
    </location>
</feature>
<accession>A0A562V0P6</accession>
<feature type="transmembrane region" description="Helical" evidence="1">
    <location>
        <begin position="60"/>
        <end position="79"/>
    </location>
</feature>
<proteinExistence type="predicted"/>
<dbReference type="EMBL" id="VLLL01000006">
    <property type="protein sequence ID" value="TWJ11479.1"/>
    <property type="molecule type" value="Genomic_DNA"/>
</dbReference>
<dbReference type="OrthoDB" id="5176604at2"/>
<protein>
    <submittedName>
        <fullName evidence="2">Uncharacterized protein</fullName>
    </submittedName>
</protein>
<keyword evidence="1" id="KW-0472">Membrane</keyword>
<dbReference type="RefSeq" id="WP_147137606.1">
    <property type="nucleotide sequence ID" value="NZ_BAABIJ010000002.1"/>
</dbReference>
<evidence type="ECO:0000313" key="3">
    <source>
        <dbReference type="Proteomes" id="UP000321617"/>
    </source>
</evidence>
<feature type="transmembrane region" description="Helical" evidence="1">
    <location>
        <begin position="37"/>
        <end position="54"/>
    </location>
</feature>
<organism evidence="2 3">
    <name type="scientific">Stackebrandtia albiflava</name>
    <dbReference type="NCBI Taxonomy" id="406432"/>
    <lineage>
        <taxon>Bacteria</taxon>
        <taxon>Bacillati</taxon>
        <taxon>Actinomycetota</taxon>
        <taxon>Actinomycetes</taxon>
        <taxon>Glycomycetales</taxon>
        <taxon>Glycomycetaceae</taxon>
        <taxon>Stackebrandtia</taxon>
    </lineage>
</organism>
<sequence length="503" mass="54737">MYPAIRITPPPPDPTAVVLGNATLLGIGYLLLRRFRSAGVSVAVTLWVLAFMYAEPATPAWRFVLAAWWIGNVLHAWWLTRNTPVHGTADLTDPDRTRRLRAFTAGVACLLSAMVLGLQAETRSTVDAAARAHTDGDCESVTSALDGLTALHRISSGEAAAVADRDLAACLLLSSADGQNPLAAAATLRDYLDDPGARWTGAGPWRAEILLGHALRSRTPTPHLQVAFDQLRETLHDAPGESDRVEEVVTTFLADLTTSDASCRVRTINDWIRERDWPAPELARPIAAAADDVPGPLLECARDLTDAEDLDAAQAAYTQLLTEFPDHSGAGAAEDELYDVETAIQREEVQDLFTTGDYCDSPAAYRGAPAYRGDGPHPAEWFGINPRGYDFPGSWIADDVDDTELVVCVDGPERGRYQDTCFYEAELSPVGVTSVKFYATKFTVTAYELKTGERVARYTAHIGDPCPMILYYESFTGIGHPPSEVDSDYSDADVRGVFDRLMD</sequence>
<comment type="caution">
    <text evidence="2">The sequence shown here is derived from an EMBL/GenBank/DDBJ whole genome shotgun (WGS) entry which is preliminary data.</text>
</comment>
<evidence type="ECO:0000313" key="2">
    <source>
        <dbReference type="EMBL" id="TWJ11479.1"/>
    </source>
</evidence>
<keyword evidence="3" id="KW-1185">Reference proteome</keyword>
<dbReference type="Proteomes" id="UP000321617">
    <property type="component" value="Unassembled WGS sequence"/>
</dbReference>
<reference evidence="2 3" key="1">
    <citation type="journal article" date="2013" name="Stand. Genomic Sci.">
        <title>Genomic Encyclopedia of Type Strains, Phase I: The one thousand microbial genomes (KMG-I) project.</title>
        <authorList>
            <person name="Kyrpides N.C."/>
            <person name="Woyke T."/>
            <person name="Eisen J.A."/>
            <person name="Garrity G."/>
            <person name="Lilburn T.G."/>
            <person name="Beck B.J."/>
            <person name="Whitman W.B."/>
            <person name="Hugenholtz P."/>
            <person name="Klenk H.P."/>
        </authorList>
    </citation>
    <scope>NUCLEOTIDE SEQUENCE [LARGE SCALE GENOMIC DNA]</scope>
    <source>
        <strain evidence="2 3">DSM 45044</strain>
    </source>
</reference>